<feature type="region of interest" description="Disordered" evidence="1">
    <location>
        <begin position="221"/>
        <end position="260"/>
    </location>
</feature>
<protein>
    <submittedName>
        <fullName evidence="2">Uncharacterized protein</fullName>
    </submittedName>
</protein>
<feature type="compositionally biased region" description="Basic and acidic residues" evidence="1">
    <location>
        <begin position="225"/>
        <end position="245"/>
    </location>
</feature>
<comment type="caution">
    <text evidence="2">The sequence shown here is derived from an EMBL/GenBank/DDBJ whole genome shotgun (WGS) entry which is preliminary data.</text>
</comment>
<reference evidence="2 3" key="1">
    <citation type="submission" date="2017-05" db="EMBL/GenBank/DDBJ databases">
        <authorList>
            <person name="Varghese N."/>
            <person name="Submissions S."/>
        </authorList>
    </citation>
    <scope>NUCLEOTIDE SEQUENCE [LARGE SCALE GENOMIC DNA]</scope>
    <source>
        <strain evidence="2 3">DSM 15949</strain>
    </source>
</reference>
<name>A0ABY1NX39_9HYPH</name>
<evidence type="ECO:0000313" key="3">
    <source>
        <dbReference type="Proteomes" id="UP001157914"/>
    </source>
</evidence>
<evidence type="ECO:0000313" key="2">
    <source>
        <dbReference type="EMBL" id="SMP20601.1"/>
    </source>
</evidence>
<keyword evidence="3" id="KW-1185">Reference proteome</keyword>
<evidence type="ECO:0000256" key="1">
    <source>
        <dbReference type="SAM" id="MobiDB-lite"/>
    </source>
</evidence>
<proteinExistence type="predicted"/>
<sequence length="260" mass="28694">MTASGRERFCPKPSCVIQCNRLAKARKELLNNGICASQLKCWISQFVIWTCCHTLSAMFTVIHTQTKLVLKSQHKLPQLGLACCALLPFYGAWTAEPHDTAGQVGMSLAGIVFLATGRFFFPNHTIVFDKGAGNVVSERRRLGRTNRQVIGLARIERVYAERTRPMTHRPSGWRQEPQPDVYPLKPRSALRAGVSLSRKSTIGFRPKSTSRAVSVLSEIAWPSKSGRDTSGPKRTFDHAAAKVRSEPSLTDDTAAPMSAS</sequence>
<accession>A0ABY1NX39</accession>
<organism evidence="2 3">
    <name type="scientific">Roseibium denhamense</name>
    <dbReference type="NCBI Taxonomy" id="76305"/>
    <lineage>
        <taxon>Bacteria</taxon>
        <taxon>Pseudomonadati</taxon>
        <taxon>Pseudomonadota</taxon>
        <taxon>Alphaproteobacteria</taxon>
        <taxon>Hyphomicrobiales</taxon>
        <taxon>Stappiaceae</taxon>
        <taxon>Roseibium</taxon>
    </lineage>
</organism>
<gene>
    <name evidence="2" type="ORF">SAMN06265374_2120</name>
</gene>
<dbReference type="Proteomes" id="UP001157914">
    <property type="component" value="Unassembled WGS sequence"/>
</dbReference>
<dbReference type="EMBL" id="FXTT01000002">
    <property type="protein sequence ID" value="SMP20601.1"/>
    <property type="molecule type" value="Genomic_DNA"/>
</dbReference>